<accession>A0A1M4SUS2</accession>
<reference evidence="4 5" key="1">
    <citation type="submission" date="2016-11" db="EMBL/GenBank/DDBJ databases">
        <authorList>
            <person name="Jaros S."/>
            <person name="Januszkiewicz K."/>
            <person name="Wedrychowicz H."/>
        </authorList>
    </citation>
    <scope>NUCLEOTIDE SEQUENCE [LARGE SCALE GENOMIC DNA]</scope>
    <source>
        <strain evidence="4 5">DSM 17459</strain>
    </source>
</reference>
<dbReference type="Proteomes" id="UP000184245">
    <property type="component" value="Unassembled WGS sequence"/>
</dbReference>
<dbReference type="EMBL" id="FQVI01000001">
    <property type="protein sequence ID" value="SHE35737.1"/>
    <property type="molecule type" value="Genomic_DNA"/>
</dbReference>
<organism evidence="4 5">
    <name type="scientific">Lactonifactor longoviformis DSM 17459</name>
    <dbReference type="NCBI Taxonomy" id="1122155"/>
    <lineage>
        <taxon>Bacteria</taxon>
        <taxon>Bacillati</taxon>
        <taxon>Bacillota</taxon>
        <taxon>Clostridia</taxon>
        <taxon>Eubacteriales</taxon>
        <taxon>Clostridiaceae</taxon>
        <taxon>Lactonifactor</taxon>
    </lineage>
</organism>
<dbReference type="PANTHER" id="PTHR43633">
    <property type="entry name" value="ALCOHOL DEHYDROGENASE YQHD"/>
    <property type="match status" value="1"/>
</dbReference>
<evidence type="ECO:0000313" key="4">
    <source>
        <dbReference type="EMBL" id="SHE35737.1"/>
    </source>
</evidence>
<protein>
    <submittedName>
        <fullName evidence="4">Uncharacterized protein</fullName>
    </submittedName>
</protein>
<dbReference type="RefSeq" id="WP_072848427.1">
    <property type="nucleotide sequence ID" value="NZ_FQVI01000001.1"/>
</dbReference>
<name>A0A1M4SUS2_9CLOT</name>
<dbReference type="OrthoDB" id="9801156at2"/>
<dbReference type="SUPFAM" id="SSF56796">
    <property type="entry name" value="Dehydroquinate synthase-like"/>
    <property type="match status" value="1"/>
</dbReference>
<dbReference type="InterPro" id="IPR056798">
    <property type="entry name" value="ADH_Fe_C"/>
</dbReference>
<feature type="domain" description="Fe-containing alcohol dehydrogenase-like C-terminal" evidence="3">
    <location>
        <begin position="188"/>
        <end position="385"/>
    </location>
</feature>
<dbReference type="InterPro" id="IPR044731">
    <property type="entry name" value="BDH-like"/>
</dbReference>
<dbReference type="GO" id="GO:0005829">
    <property type="term" value="C:cytosol"/>
    <property type="evidence" value="ECO:0007669"/>
    <property type="project" value="TreeGrafter"/>
</dbReference>
<dbReference type="Pfam" id="PF25137">
    <property type="entry name" value="ADH_Fe_C"/>
    <property type="match status" value="1"/>
</dbReference>
<dbReference type="CDD" id="cd08187">
    <property type="entry name" value="BDH"/>
    <property type="match status" value="1"/>
</dbReference>
<evidence type="ECO:0000256" key="1">
    <source>
        <dbReference type="ARBA" id="ARBA00023002"/>
    </source>
</evidence>
<evidence type="ECO:0000313" key="5">
    <source>
        <dbReference type="Proteomes" id="UP000184245"/>
    </source>
</evidence>
<keyword evidence="5" id="KW-1185">Reference proteome</keyword>
<proteinExistence type="predicted"/>
<dbReference type="GO" id="GO:1990362">
    <property type="term" value="F:butanol dehydrogenase (NAD+) activity"/>
    <property type="evidence" value="ECO:0007669"/>
    <property type="project" value="InterPro"/>
</dbReference>
<dbReference type="InterPro" id="IPR001670">
    <property type="entry name" value="ADH_Fe/GldA"/>
</dbReference>
<dbReference type="GO" id="GO:1990002">
    <property type="term" value="F:methylglyoxal reductase (NADPH) (acetol producing) activity"/>
    <property type="evidence" value="ECO:0007669"/>
    <property type="project" value="TreeGrafter"/>
</dbReference>
<dbReference type="AlphaFoldDB" id="A0A1M4SUS2"/>
<sequence>MENFIYHIPTKIAFGRGQIQMLPEFLKEYGNRVLVLYGGGSIKQNGIYDDAVGLLQENGIFFSELSGIEPNPQIDSVRKGIEICRRKKIDVLLPIGGGSTIDCAKAIAVGVFYEGDPWEIVKDNSLITKALPIVSILTVAATGSEMDASSVISNAKEKDKAELFSELLYPKASILDPTYTFTVPAYHTAAGVADIMSHIFEYYFNGDRIPDIQRGMMNNILRTCIVYGPIAVKEPKNECARANLMWAASWAINGFIACGTASSWPCHALEYQLTNRYHVPHGHGMAIIDMAWMKYILNETTLPMFAEYGKEVFRIEGEDPLQTARAVLGETEALYREMGLTLTLRSIGAEDKSEILPMAKQAVEEFGLTDGSSLSLSREAAEQIYEICY</sequence>
<dbReference type="FunFam" id="3.40.50.1970:FF:000003">
    <property type="entry name" value="Alcohol dehydrogenase, iron-containing"/>
    <property type="match status" value="1"/>
</dbReference>
<feature type="domain" description="Alcohol dehydrogenase iron-type/glycerol dehydrogenase GldA" evidence="2">
    <location>
        <begin position="9"/>
        <end position="177"/>
    </location>
</feature>
<dbReference type="Gene3D" id="3.40.50.1970">
    <property type="match status" value="1"/>
</dbReference>
<evidence type="ECO:0000259" key="2">
    <source>
        <dbReference type="Pfam" id="PF00465"/>
    </source>
</evidence>
<dbReference type="GO" id="GO:0046872">
    <property type="term" value="F:metal ion binding"/>
    <property type="evidence" value="ECO:0007669"/>
    <property type="project" value="InterPro"/>
</dbReference>
<dbReference type="STRING" id="1122155.SAMN02745158_00265"/>
<dbReference type="InterPro" id="IPR018211">
    <property type="entry name" value="ADH_Fe_CS"/>
</dbReference>
<dbReference type="Gene3D" id="1.20.1090.10">
    <property type="entry name" value="Dehydroquinate synthase-like - alpha domain"/>
    <property type="match status" value="1"/>
</dbReference>
<dbReference type="Pfam" id="PF00465">
    <property type="entry name" value="Fe-ADH"/>
    <property type="match status" value="1"/>
</dbReference>
<gene>
    <name evidence="4" type="ORF">SAMN02745158_00265</name>
</gene>
<dbReference type="GO" id="GO:0008106">
    <property type="term" value="F:alcohol dehydrogenase (NADP+) activity"/>
    <property type="evidence" value="ECO:0007669"/>
    <property type="project" value="TreeGrafter"/>
</dbReference>
<keyword evidence="1" id="KW-0560">Oxidoreductase</keyword>
<evidence type="ECO:0000259" key="3">
    <source>
        <dbReference type="Pfam" id="PF25137"/>
    </source>
</evidence>
<dbReference type="PANTHER" id="PTHR43633:SF1">
    <property type="entry name" value="ALCOHOL DEHYDROGENASE YQHD"/>
    <property type="match status" value="1"/>
</dbReference>
<dbReference type="PROSITE" id="PS00913">
    <property type="entry name" value="ADH_IRON_1"/>
    <property type="match status" value="1"/>
</dbReference>